<dbReference type="GeneID" id="93641442"/>
<feature type="active site" evidence="9 11">
    <location>
        <position position="143"/>
    </location>
</feature>
<evidence type="ECO:0000313" key="12">
    <source>
        <dbReference type="EMBL" id="AJI22849.1"/>
    </source>
</evidence>
<dbReference type="FunFam" id="3.40.630.20:FF:000001">
    <property type="entry name" value="Pyrrolidone-carboxylate peptidase"/>
    <property type="match status" value="1"/>
</dbReference>
<comment type="subunit">
    <text evidence="9">Homotetramer.</text>
</comment>
<dbReference type="NCBIfam" id="NF009676">
    <property type="entry name" value="PRK13197.1"/>
    <property type="match status" value="1"/>
</dbReference>
<dbReference type="Pfam" id="PF01470">
    <property type="entry name" value="Peptidase_C15"/>
    <property type="match status" value="1"/>
</dbReference>
<comment type="function">
    <text evidence="2 9">Removes 5-oxoproline from various penultimate amino acid residues except L-proline.</text>
</comment>
<evidence type="ECO:0000256" key="4">
    <source>
        <dbReference type="ARBA" id="ARBA00006641"/>
    </source>
</evidence>
<evidence type="ECO:0000256" key="8">
    <source>
        <dbReference type="ARBA" id="ARBA00022807"/>
    </source>
</evidence>
<dbReference type="Proteomes" id="UP000031829">
    <property type="component" value="Chromosome"/>
</dbReference>
<dbReference type="InterPro" id="IPR033693">
    <property type="entry name" value="PGPEP1_Glu_AS"/>
</dbReference>
<dbReference type="InterPro" id="IPR016125">
    <property type="entry name" value="Peptidase_C15-like"/>
</dbReference>
<keyword evidence="7 9" id="KW-0378">Hydrolase</keyword>
<dbReference type="EMBL" id="CP009920">
    <property type="protein sequence ID" value="AJI22849.1"/>
    <property type="molecule type" value="Genomic_DNA"/>
</dbReference>
<keyword evidence="5 9" id="KW-0963">Cytoplasm</keyword>
<protein>
    <recommendedName>
        <fullName evidence="9">Pyrrolidone-carboxylate peptidase</fullName>
        <ecNumber evidence="9">3.4.19.3</ecNumber>
    </recommendedName>
    <alternativeName>
        <fullName evidence="9">5-oxoprolyl-peptidase</fullName>
    </alternativeName>
    <alternativeName>
        <fullName evidence="9">Pyroglutamyl-peptidase I</fullName>
        <shortName evidence="9">PGP-I</shortName>
        <shortName evidence="9">Pyrase</shortName>
    </alternativeName>
</protein>
<dbReference type="InterPro" id="IPR036440">
    <property type="entry name" value="Peptidase_C15-like_sf"/>
</dbReference>
<reference evidence="12 13" key="1">
    <citation type="journal article" date="2015" name="Genome Announc.">
        <title>Complete genome sequences for 35 biothreat assay-relevant bacillus species.</title>
        <authorList>
            <person name="Johnson S.L."/>
            <person name="Daligault H.E."/>
            <person name="Davenport K.W."/>
            <person name="Jaissle J."/>
            <person name="Frey K.G."/>
            <person name="Ladner J.T."/>
            <person name="Broomall S.M."/>
            <person name="Bishop-Lilly K.A."/>
            <person name="Bruce D.C."/>
            <person name="Gibbons H.S."/>
            <person name="Coyne S.R."/>
            <person name="Lo C.C."/>
            <person name="Meincke L."/>
            <person name="Munk A.C."/>
            <person name="Koroleva G.I."/>
            <person name="Rosenzweig C.N."/>
            <person name="Palacios G.F."/>
            <person name="Redden C.L."/>
            <person name="Minogue T.D."/>
            <person name="Chain P.S."/>
        </authorList>
    </citation>
    <scope>NUCLEOTIDE SEQUENCE [LARGE SCALE GENOMIC DNA]</scope>
    <source>
        <strain evidence="13">ATCC 14581 / DSM 32 / JCM 2506 / NBRC 15308 / NCIMB 9376 / NCTC 10342 / NRRL B-14308 / VKM B-512</strain>
    </source>
</reference>
<evidence type="ECO:0000256" key="6">
    <source>
        <dbReference type="ARBA" id="ARBA00022670"/>
    </source>
</evidence>
<evidence type="ECO:0000256" key="2">
    <source>
        <dbReference type="ARBA" id="ARBA00002280"/>
    </source>
</evidence>
<feature type="active site" evidence="9">
    <location>
        <position position="165"/>
    </location>
</feature>
<dbReference type="NCBIfam" id="TIGR00504">
    <property type="entry name" value="pyro_pdase"/>
    <property type="match status" value="1"/>
</dbReference>
<dbReference type="CDD" id="cd00501">
    <property type="entry name" value="Peptidase_C15"/>
    <property type="match status" value="1"/>
</dbReference>
<dbReference type="HOGENOM" id="CLU_043960_4_0_9"/>
<dbReference type="PANTHER" id="PTHR23402:SF1">
    <property type="entry name" value="PYROGLUTAMYL-PEPTIDASE I"/>
    <property type="match status" value="1"/>
</dbReference>
<proteinExistence type="inferred from homology"/>
<dbReference type="PROSITE" id="PS01333">
    <property type="entry name" value="PYRASE_GLU"/>
    <property type="match status" value="1"/>
</dbReference>
<dbReference type="GO" id="GO:0006508">
    <property type="term" value="P:proteolysis"/>
    <property type="evidence" value="ECO:0007669"/>
    <property type="project" value="UniProtKB-KW"/>
</dbReference>
<dbReference type="SUPFAM" id="SSF53182">
    <property type="entry name" value="Pyrrolidone carboxyl peptidase (pyroglutamate aminopeptidase)"/>
    <property type="match status" value="1"/>
</dbReference>
<dbReference type="Gene3D" id="3.40.630.20">
    <property type="entry name" value="Peptidase C15, pyroglutamyl peptidase I-like"/>
    <property type="match status" value="1"/>
</dbReference>
<comment type="subcellular location">
    <subcellularLocation>
        <location evidence="3 9">Cytoplasm</location>
    </subcellularLocation>
</comment>
<dbReference type="InterPro" id="IPR033694">
    <property type="entry name" value="PGPEP1_Cys_AS"/>
</dbReference>
<evidence type="ECO:0000256" key="10">
    <source>
        <dbReference type="PROSITE-ProRule" id="PRU10076"/>
    </source>
</evidence>
<evidence type="ECO:0000256" key="3">
    <source>
        <dbReference type="ARBA" id="ARBA00004496"/>
    </source>
</evidence>
<dbReference type="InterPro" id="IPR000816">
    <property type="entry name" value="Peptidase_C15"/>
</dbReference>
<keyword evidence="8 9" id="KW-0788">Thiol protease</keyword>
<evidence type="ECO:0000256" key="9">
    <source>
        <dbReference type="HAMAP-Rule" id="MF_00417"/>
    </source>
</evidence>
<evidence type="ECO:0000256" key="11">
    <source>
        <dbReference type="PROSITE-ProRule" id="PRU10077"/>
    </source>
</evidence>
<dbReference type="EC" id="3.4.19.3" evidence="9"/>
<comment type="similarity">
    <text evidence="4 9">Belongs to the peptidase C15 family.</text>
</comment>
<name>A0A0B6ASN7_PRIM2</name>
<dbReference type="KEGG" id="bmeg:BG04_3379"/>
<evidence type="ECO:0000256" key="1">
    <source>
        <dbReference type="ARBA" id="ARBA00001770"/>
    </source>
</evidence>
<organism evidence="12 13">
    <name type="scientific">Priestia megaterium (strain ATCC 14581 / DSM 32 / CCUG 1817 / JCM 2506 / NBRC 15308 / NCIMB 9376 / NCTC 10342 / NRRL B-14308 / VKM B-512 / Ford 19)</name>
    <name type="common">Bacillus megaterium</name>
    <dbReference type="NCBI Taxonomy" id="1348623"/>
    <lineage>
        <taxon>Bacteria</taxon>
        <taxon>Bacillati</taxon>
        <taxon>Bacillota</taxon>
        <taxon>Bacilli</taxon>
        <taxon>Bacillales</taxon>
        <taxon>Bacillaceae</taxon>
        <taxon>Priestia</taxon>
    </lineage>
</organism>
<dbReference type="HAMAP" id="MF_00417">
    <property type="entry name" value="Pyrrolid_peptidase"/>
    <property type="match status" value="1"/>
</dbReference>
<dbReference type="PIRSF" id="PIRSF015592">
    <property type="entry name" value="Prld-crbxl_pptds"/>
    <property type="match status" value="1"/>
</dbReference>
<dbReference type="InterPro" id="IPR029762">
    <property type="entry name" value="PGP-I_bact-type"/>
</dbReference>
<dbReference type="GO" id="GO:0016920">
    <property type="term" value="F:pyroglutamyl-peptidase activity"/>
    <property type="evidence" value="ECO:0007669"/>
    <property type="project" value="UniProtKB-UniRule"/>
</dbReference>
<dbReference type="RefSeq" id="WP_034653849.1">
    <property type="nucleotide sequence ID" value="NZ_BCVB01000007.1"/>
</dbReference>
<evidence type="ECO:0000313" key="13">
    <source>
        <dbReference type="Proteomes" id="UP000031829"/>
    </source>
</evidence>
<dbReference type="GO" id="GO:0005829">
    <property type="term" value="C:cytosol"/>
    <property type="evidence" value="ECO:0007669"/>
    <property type="project" value="InterPro"/>
</dbReference>
<sequence length="213" mass="22704">MTTVLLTGFEPFEGESINPSLEVVKALDGVAVEDYHIIAKPLPTVFGESIAKLHTYIEEISPSIVICVGQAGGREGITVERVAINVDDARIPDNIGQQPIDRPIIENGPAAYFSTLPIKAAVENLRKAGIPSSVSQTAGTFVCNHVFYGLMNMIQNCCIKGGFVHIPYLPEQAVNHPGKASMSLDLIVQGLLSVVKTTILVEEDVVVSGGATH</sequence>
<dbReference type="PROSITE" id="PS01334">
    <property type="entry name" value="PYRASE_CYS"/>
    <property type="match status" value="1"/>
</dbReference>
<dbReference type="PANTHER" id="PTHR23402">
    <property type="entry name" value="PROTEASE FAMILY C15 PYROGLUTAMYL-PEPTIDASE I-RELATED"/>
    <property type="match status" value="1"/>
</dbReference>
<feature type="active site" evidence="9 10">
    <location>
        <position position="80"/>
    </location>
</feature>
<evidence type="ECO:0000256" key="7">
    <source>
        <dbReference type="ARBA" id="ARBA00022801"/>
    </source>
</evidence>
<dbReference type="AlphaFoldDB" id="A0A0B6ASN7"/>
<evidence type="ECO:0000256" key="5">
    <source>
        <dbReference type="ARBA" id="ARBA00022490"/>
    </source>
</evidence>
<comment type="catalytic activity">
    <reaction evidence="1 9 10">
        <text>Release of an N-terminal pyroglutamyl group from a polypeptide, the second amino acid generally not being Pro.</text>
        <dbReference type="EC" id="3.4.19.3"/>
    </reaction>
</comment>
<keyword evidence="6 9" id="KW-0645">Protease</keyword>
<gene>
    <name evidence="9 12" type="primary">pcp</name>
    <name evidence="12" type="ORF">BG04_3379</name>
</gene>
<dbReference type="PRINTS" id="PR00706">
    <property type="entry name" value="PYROGLUPTASE"/>
</dbReference>
<accession>A0A0B6ASN7</accession>